<dbReference type="Proteomes" id="UP000006552">
    <property type="component" value="Chromosome"/>
</dbReference>
<organism evidence="2 3">
    <name type="scientific">Aromatoleum aromaticum (strain DSM 19018 / LMG 30748 / EbN1)</name>
    <name type="common">Azoarcus sp. (strain EbN1)</name>
    <dbReference type="NCBI Taxonomy" id="76114"/>
    <lineage>
        <taxon>Bacteria</taxon>
        <taxon>Pseudomonadati</taxon>
        <taxon>Pseudomonadota</taxon>
        <taxon>Betaproteobacteria</taxon>
        <taxon>Rhodocyclales</taxon>
        <taxon>Rhodocyclaceae</taxon>
        <taxon>Aromatoleum</taxon>
    </lineage>
</organism>
<protein>
    <submittedName>
        <fullName evidence="2">Uncharacterized protein</fullName>
    </submittedName>
</protein>
<accession>Q5P0Z1</accession>
<evidence type="ECO:0000313" key="2">
    <source>
        <dbReference type="EMBL" id="CAI09023.1"/>
    </source>
</evidence>
<evidence type="ECO:0000313" key="3">
    <source>
        <dbReference type="Proteomes" id="UP000006552"/>
    </source>
</evidence>
<feature type="compositionally biased region" description="Basic and acidic residues" evidence="1">
    <location>
        <begin position="54"/>
        <end position="83"/>
    </location>
</feature>
<feature type="compositionally biased region" description="Basic residues" evidence="1">
    <location>
        <begin position="1"/>
        <end position="10"/>
    </location>
</feature>
<feature type="region of interest" description="Disordered" evidence="1">
    <location>
        <begin position="1"/>
        <end position="136"/>
    </location>
</feature>
<sequence length="136" mass="14851">MPRRDRRRSHPPGVIAAARRVDCAPSSTAPPPDRGSDSQAKGSLKSDWNPEQNHAQEARRQQAVAERERRKSPEARSADRESEIGDGSLRCPRRRHCQPSAEIASGRTGDQSRKPRGGWPRTRTAAGIRGGASAAQ</sequence>
<name>Q5P0Z1_AROAE</name>
<evidence type="ECO:0000256" key="1">
    <source>
        <dbReference type="SAM" id="MobiDB-lite"/>
    </source>
</evidence>
<proteinExistence type="predicted"/>
<dbReference type="EMBL" id="CR555306">
    <property type="protein sequence ID" value="CAI09023.1"/>
    <property type="molecule type" value="Genomic_DNA"/>
</dbReference>
<gene>
    <name evidence="2" type="ORF">ebA5106</name>
</gene>
<dbReference type="AlphaFoldDB" id="Q5P0Z1"/>
<keyword evidence="3" id="KW-1185">Reference proteome</keyword>
<dbReference type="KEGG" id="eba:ebA5106"/>
<reference evidence="2 3" key="1">
    <citation type="journal article" date="2005" name="Arch. Microbiol.">
        <title>The genome sequence of an anaerobic aromatic-degrading denitrifying bacterium, strain EbN1.</title>
        <authorList>
            <person name="Rabus R."/>
            <person name="Kube M."/>
            <person name="Heider J."/>
            <person name="Beck A."/>
            <person name="Heitmann K."/>
            <person name="Widdel F."/>
            <person name="Reinhardt R."/>
        </authorList>
    </citation>
    <scope>NUCLEOTIDE SEQUENCE [LARGE SCALE GENOMIC DNA]</scope>
    <source>
        <strain evidence="2 3">EbN1</strain>
    </source>
</reference>
<dbReference type="HOGENOM" id="CLU_1871119_0_0_4"/>